<keyword evidence="2" id="KW-1185">Reference proteome</keyword>
<dbReference type="EMBL" id="JAYKXP010000052">
    <property type="protein sequence ID" value="KAK7035549.1"/>
    <property type="molecule type" value="Genomic_DNA"/>
</dbReference>
<accession>A0AAW0CAK9</accession>
<evidence type="ECO:0000313" key="1">
    <source>
        <dbReference type="EMBL" id="KAK7035549.1"/>
    </source>
</evidence>
<proteinExistence type="predicted"/>
<evidence type="ECO:0000313" key="2">
    <source>
        <dbReference type="Proteomes" id="UP001383192"/>
    </source>
</evidence>
<gene>
    <name evidence="1" type="ORF">VNI00_011842</name>
</gene>
<dbReference type="AlphaFoldDB" id="A0AAW0CAK9"/>
<dbReference type="Proteomes" id="UP001383192">
    <property type="component" value="Unassembled WGS sequence"/>
</dbReference>
<sequence>MDCYNTEAGTGDAWRAINRSTDSDEKEELVFTVHGIVLQCDLPPIVKPLTKNSSAKHVQQRVVLTGLNTPTFDKAIQGLMRIDDHLRSNIREEGTLDFLGEQGSHTTLEVSNRYFTSKRVAKNEDHIPFSSVLDPKGILEEMRGESLIHTAENQVEYYERYYIENEPQ</sequence>
<comment type="caution">
    <text evidence="1">The sequence shown here is derived from an EMBL/GenBank/DDBJ whole genome shotgun (WGS) entry which is preliminary data.</text>
</comment>
<reference evidence="1 2" key="1">
    <citation type="submission" date="2024-01" db="EMBL/GenBank/DDBJ databases">
        <title>A draft genome for a cacao thread blight-causing isolate of Paramarasmius palmivorus.</title>
        <authorList>
            <person name="Baruah I.K."/>
            <person name="Bukari Y."/>
            <person name="Amoako-Attah I."/>
            <person name="Meinhardt L.W."/>
            <person name="Bailey B.A."/>
            <person name="Cohen S.P."/>
        </authorList>
    </citation>
    <scope>NUCLEOTIDE SEQUENCE [LARGE SCALE GENOMIC DNA]</scope>
    <source>
        <strain evidence="1 2">GH-12</strain>
    </source>
</reference>
<organism evidence="1 2">
    <name type="scientific">Paramarasmius palmivorus</name>
    <dbReference type="NCBI Taxonomy" id="297713"/>
    <lineage>
        <taxon>Eukaryota</taxon>
        <taxon>Fungi</taxon>
        <taxon>Dikarya</taxon>
        <taxon>Basidiomycota</taxon>
        <taxon>Agaricomycotina</taxon>
        <taxon>Agaricomycetes</taxon>
        <taxon>Agaricomycetidae</taxon>
        <taxon>Agaricales</taxon>
        <taxon>Marasmiineae</taxon>
        <taxon>Marasmiaceae</taxon>
        <taxon>Paramarasmius</taxon>
    </lineage>
</organism>
<name>A0AAW0CAK9_9AGAR</name>
<protein>
    <submittedName>
        <fullName evidence="1">Uncharacterized protein</fullName>
    </submittedName>
</protein>